<dbReference type="GO" id="GO:0004764">
    <property type="term" value="F:shikimate 3-dehydrogenase (NADP+) activity"/>
    <property type="evidence" value="ECO:0007669"/>
    <property type="project" value="UniProtKB-UniRule"/>
</dbReference>
<evidence type="ECO:0000313" key="6">
    <source>
        <dbReference type="EMBL" id="GDZ83760.1"/>
    </source>
</evidence>
<comment type="pathway">
    <text evidence="1 3">Metabolic intermediate biosynthesis; chorismate biosynthesis; chorismate from D-erythrose 4-phosphate and phosphoenolpyruvate: step 4/7.</text>
</comment>
<feature type="active site" description="Proton acceptor" evidence="3">
    <location>
        <position position="65"/>
    </location>
</feature>
<feature type="binding site" evidence="3">
    <location>
        <begin position="122"/>
        <end position="126"/>
    </location>
    <ligand>
        <name>NADP(+)</name>
        <dbReference type="ChEBI" id="CHEBI:58349"/>
    </ligand>
</feature>
<feature type="binding site" evidence="3">
    <location>
        <position position="250"/>
    </location>
    <ligand>
        <name>shikimate</name>
        <dbReference type="ChEBI" id="CHEBI:36208"/>
    </ligand>
</feature>
<dbReference type="RefSeq" id="WP_004904057.1">
    <property type="nucleotide sequence ID" value="NZ_BJJW01000006.1"/>
</dbReference>
<organism evidence="6 7">
    <name type="scientific">Leuconostoc citreum</name>
    <dbReference type="NCBI Taxonomy" id="33964"/>
    <lineage>
        <taxon>Bacteria</taxon>
        <taxon>Bacillati</taxon>
        <taxon>Bacillota</taxon>
        <taxon>Bacilli</taxon>
        <taxon>Lactobacillales</taxon>
        <taxon>Lactobacillaceae</taxon>
        <taxon>Leuconostoc</taxon>
    </lineage>
</organism>
<evidence type="ECO:0000256" key="3">
    <source>
        <dbReference type="HAMAP-Rule" id="MF_00222"/>
    </source>
</evidence>
<dbReference type="UniPathway" id="UPA00053">
    <property type="reaction ID" value="UER00087"/>
</dbReference>
<dbReference type="Gene3D" id="3.40.50.10860">
    <property type="entry name" value="Leucine Dehydrogenase, chain A, domain 1"/>
    <property type="match status" value="1"/>
</dbReference>
<feature type="binding site" evidence="3">
    <location>
        <position position="86"/>
    </location>
    <ligand>
        <name>shikimate</name>
        <dbReference type="ChEBI" id="CHEBI:36208"/>
    </ligand>
</feature>
<feature type="domain" description="SDH C-terminal" evidence="5">
    <location>
        <begin position="243"/>
        <end position="273"/>
    </location>
</feature>
<dbReference type="PANTHER" id="PTHR21089">
    <property type="entry name" value="SHIKIMATE DEHYDROGENASE"/>
    <property type="match status" value="1"/>
</dbReference>
<feature type="binding site" evidence="3">
    <location>
        <position position="222"/>
    </location>
    <ligand>
        <name>shikimate</name>
        <dbReference type="ChEBI" id="CHEBI:36208"/>
    </ligand>
</feature>
<dbReference type="GO" id="GO:0005829">
    <property type="term" value="C:cytosol"/>
    <property type="evidence" value="ECO:0007669"/>
    <property type="project" value="TreeGrafter"/>
</dbReference>
<evidence type="ECO:0000256" key="2">
    <source>
        <dbReference type="ARBA" id="ARBA00023141"/>
    </source>
</evidence>
<keyword evidence="3" id="KW-0028">Amino-acid biosynthesis</keyword>
<comment type="similarity">
    <text evidence="3">Belongs to the shikimate dehydrogenase family.</text>
</comment>
<dbReference type="GO" id="GO:0050661">
    <property type="term" value="F:NADP binding"/>
    <property type="evidence" value="ECO:0007669"/>
    <property type="project" value="TreeGrafter"/>
</dbReference>
<proteinExistence type="inferred from homology"/>
<feature type="binding site" evidence="3">
    <location>
        <position position="101"/>
    </location>
    <ligand>
        <name>shikimate</name>
        <dbReference type="ChEBI" id="CHEBI:36208"/>
    </ligand>
</feature>
<keyword evidence="2 3" id="KW-0057">Aromatic amino acid biosynthesis</keyword>
<dbReference type="PANTHER" id="PTHR21089:SF1">
    <property type="entry name" value="BIFUNCTIONAL 3-DEHYDROQUINATE DEHYDRATASE_SHIKIMATE DEHYDROGENASE, CHLOROPLASTIC"/>
    <property type="match status" value="1"/>
</dbReference>
<dbReference type="EC" id="1.1.1.25" evidence="3"/>
<protein>
    <recommendedName>
        <fullName evidence="3">Shikimate dehydrogenase (NADP(+))</fullName>
        <shortName evidence="3">SDH</shortName>
        <ecNumber evidence="3">1.1.1.25</ecNumber>
    </recommendedName>
</protein>
<dbReference type="InterPro" id="IPR046346">
    <property type="entry name" value="Aminoacid_DH-like_N_sf"/>
</dbReference>
<dbReference type="GO" id="GO:0008652">
    <property type="term" value="P:amino acid biosynthetic process"/>
    <property type="evidence" value="ECO:0007669"/>
    <property type="project" value="UniProtKB-KW"/>
</dbReference>
<keyword evidence="3" id="KW-0560">Oxidoreductase</keyword>
<feature type="binding site" evidence="3">
    <location>
        <position position="243"/>
    </location>
    <ligand>
        <name>NADP(+)</name>
        <dbReference type="ChEBI" id="CHEBI:58349"/>
    </ligand>
</feature>
<dbReference type="InterPro" id="IPR036291">
    <property type="entry name" value="NAD(P)-bd_dom_sf"/>
</dbReference>
<comment type="caution">
    <text evidence="3">Lacks conserved residue(s) required for the propagation of feature annotation.</text>
</comment>
<feature type="domain" description="Shikimate dehydrogenase substrate binding N-terminal" evidence="4">
    <location>
        <begin position="6"/>
        <end position="88"/>
    </location>
</feature>
<comment type="subunit">
    <text evidence="3">Homodimer.</text>
</comment>
<evidence type="ECO:0000313" key="7">
    <source>
        <dbReference type="Proteomes" id="UP000323274"/>
    </source>
</evidence>
<dbReference type="CDD" id="cd01065">
    <property type="entry name" value="NAD_bind_Shikimate_DH"/>
    <property type="match status" value="1"/>
</dbReference>
<feature type="binding site" evidence="3">
    <location>
        <position position="61"/>
    </location>
    <ligand>
        <name>shikimate</name>
        <dbReference type="ChEBI" id="CHEBI:36208"/>
    </ligand>
</feature>
<dbReference type="InterPro" id="IPR022893">
    <property type="entry name" value="Shikimate_DH_fam"/>
</dbReference>
<gene>
    <name evidence="6" type="primary">aroD1</name>
    <name evidence="3" type="synonym">aroE</name>
    <name evidence="6" type="ORF">LCIT_10020</name>
</gene>
<dbReference type="AlphaFoldDB" id="A0A5A5TY51"/>
<name>A0A5A5TY51_LEUCI</name>
<evidence type="ECO:0000259" key="4">
    <source>
        <dbReference type="Pfam" id="PF08501"/>
    </source>
</evidence>
<dbReference type="SUPFAM" id="SSF51735">
    <property type="entry name" value="NAD(P)-binding Rossmann-fold domains"/>
    <property type="match status" value="1"/>
</dbReference>
<feature type="binding site" evidence="3">
    <location>
        <position position="220"/>
    </location>
    <ligand>
        <name>NADP(+)</name>
        <dbReference type="ChEBI" id="CHEBI:58349"/>
    </ligand>
</feature>
<dbReference type="Proteomes" id="UP000323274">
    <property type="component" value="Unassembled WGS sequence"/>
</dbReference>
<dbReference type="InterPro" id="IPR013708">
    <property type="entry name" value="Shikimate_DH-bd_N"/>
</dbReference>
<dbReference type="EMBL" id="BJJW01000006">
    <property type="protein sequence ID" value="GDZ83760.1"/>
    <property type="molecule type" value="Genomic_DNA"/>
</dbReference>
<dbReference type="HAMAP" id="MF_00222">
    <property type="entry name" value="Shikimate_DH_AroE"/>
    <property type="match status" value="1"/>
</dbReference>
<dbReference type="Pfam" id="PF18317">
    <property type="entry name" value="SDH_C"/>
    <property type="match status" value="1"/>
</dbReference>
<dbReference type="SUPFAM" id="SSF53223">
    <property type="entry name" value="Aminoacid dehydrogenase-like, N-terminal domain"/>
    <property type="match status" value="1"/>
</dbReference>
<comment type="caution">
    <text evidence="6">The sequence shown here is derived from an EMBL/GenBank/DDBJ whole genome shotgun (WGS) entry which is preliminary data.</text>
</comment>
<dbReference type="GO" id="GO:0019632">
    <property type="term" value="P:shikimate metabolic process"/>
    <property type="evidence" value="ECO:0007669"/>
    <property type="project" value="TreeGrafter"/>
</dbReference>
<reference evidence="6 7" key="1">
    <citation type="submission" date="2019-04" db="EMBL/GenBank/DDBJ databases">
        <title>A pseudo-fructophilic Leuconostoc citreum strain F192-5 isolated from peel of satsuma mandarin: the first report for isolation and characterization of strain-dependent fructophilic-like characteristics.</title>
        <authorList>
            <person name="Maeno S."/>
            <person name="Tanizawa Y."/>
            <person name="Kajikawa A."/>
            <person name="Kanesaki Y."/>
            <person name="Kubota E."/>
            <person name="Arita M."/>
            <person name="Leon D."/>
            <person name="Endo A."/>
        </authorList>
    </citation>
    <scope>NUCLEOTIDE SEQUENCE [LARGE SCALE GENOMIC DNA]</scope>
    <source>
        <strain evidence="6 7">F192-5</strain>
    </source>
</reference>
<dbReference type="InterPro" id="IPR041121">
    <property type="entry name" value="SDH_C"/>
</dbReference>
<keyword evidence="3" id="KW-0521">NADP</keyword>
<feature type="binding site" evidence="3">
    <location>
        <begin position="14"/>
        <end position="16"/>
    </location>
    <ligand>
        <name>shikimate</name>
        <dbReference type="ChEBI" id="CHEBI:36208"/>
    </ligand>
</feature>
<dbReference type="Gene3D" id="3.40.50.720">
    <property type="entry name" value="NAD(P)-binding Rossmann-like Domain"/>
    <property type="match status" value="1"/>
</dbReference>
<comment type="function">
    <text evidence="3">Involved in the biosynthesis of the chorismate, which leads to the biosynthesis of aromatic amino acids. Catalyzes the reversible NADPH linked reduction of 3-dehydroshikimate (DHSA) to yield shikimate (SA).</text>
</comment>
<comment type="catalytic activity">
    <reaction evidence="3">
        <text>shikimate + NADP(+) = 3-dehydroshikimate + NADPH + H(+)</text>
        <dbReference type="Rhea" id="RHEA:17737"/>
        <dbReference type="ChEBI" id="CHEBI:15378"/>
        <dbReference type="ChEBI" id="CHEBI:16630"/>
        <dbReference type="ChEBI" id="CHEBI:36208"/>
        <dbReference type="ChEBI" id="CHEBI:57783"/>
        <dbReference type="ChEBI" id="CHEBI:58349"/>
        <dbReference type="EC" id="1.1.1.25"/>
    </reaction>
</comment>
<dbReference type="GO" id="GO:0009073">
    <property type="term" value="P:aromatic amino acid family biosynthetic process"/>
    <property type="evidence" value="ECO:0007669"/>
    <property type="project" value="UniProtKB-KW"/>
</dbReference>
<dbReference type="GO" id="GO:0009423">
    <property type="term" value="P:chorismate biosynthetic process"/>
    <property type="evidence" value="ECO:0007669"/>
    <property type="project" value="UniProtKB-UniRule"/>
</dbReference>
<evidence type="ECO:0000259" key="5">
    <source>
        <dbReference type="Pfam" id="PF18317"/>
    </source>
</evidence>
<sequence>MTLYGLIAHPAAHSLSPIMQNEMMIARQINGHYHSFDIIPSDLESAVLGLRALHVGGFNVSTPFKSAIVPFLDELTPLAQRLQAVNTVKNINGRLVGTSTDGDGFWQSINPHQPHEHVVILGNGGAAKSVIATAQHYGVRHLAVFNRSHTDWSQRETQVAYLSQGIGQLSDLADNQALTDALVNADMLINATTVGMNDARTLLTDYQISLLPQHALVVDMIYRNQQTGLLKTAQKQQLLIQNGLSMLINQGALSFEFWFNQPADRQLMANAVRGKDNDISN</sequence>
<evidence type="ECO:0000256" key="1">
    <source>
        <dbReference type="ARBA" id="ARBA00004871"/>
    </source>
</evidence>
<accession>A0A5A5TY51</accession>
<dbReference type="Pfam" id="PF08501">
    <property type="entry name" value="Shikimate_dh_N"/>
    <property type="match status" value="1"/>
</dbReference>